<gene>
    <name evidence="3" type="ORF">WJX72_001509</name>
</gene>
<protein>
    <submittedName>
        <fullName evidence="3">Uncharacterized protein</fullName>
    </submittedName>
</protein>
<sequence>MGNRGCRRPCAIRSPKALVQLAVCILLAFHLSTVDSASQGAVLVQAHQSGPPSAQSWSVTSIPVTGGSKIVDVMVEADPVYGGYYVAGTFKGAIQLGSVTLAAPVRSADVSTDYSGALFVAHLDTNNKVIWAVGGGLGDMKLGEGTGKTGVTHKTHLHGLAVSPVTGGLALVGSYSYDNVQFGSFELAQGDVGRGGYSGEWAGTSMNGNIFVVQLDASDGTVVWAKGFGGDEFDEAHSVSFHASGDMFVSGQIQGSCLFDQLSTNTTILSGSSASEPVYAEALFLLKLSSAGAVLSLTHWDTTSSQTIYHTHVAVDSQTGSVLVASEMAADAGWLIADGSKIGGSTDSIIMQKTDLNCSLTGTATVVLVSGTDAKAGSIWPTGLAAMNGSIYMTANYIGHVGSSASANLAQAVSAAGAGAAALVARLDGNLATIWMDTLTSANSDVSLDTLSVSYPSGQLYIAGSFPGSITIGDKYTLAWSGPDVGQTHGYVAEISLATGDVTWGDSYGGVPQGVSVVSQLYSKFKSIHIPWTVAPRLQLVGTFNAYGQFGGVSLQGTGGSDGFLATVKIWAQAKQGMARWLLAVILSTSISFALTVTCLCAVLFCFKRRRAKEKAANASLPMSSKADVMISEDEESNGRHYFMRPNPIFEDRTLRLPHARSSADGSHD</sequence>
<feature type="signal peptide" evidence="2">
    <location>
        <begin position="1"/>
        <end position="36"/>
    </location>
</feature>
<feature type="chain" id="PRO_5043463749" evidence="2">
    <location>
        <begin position="37"/>
        <end position="669"/>
    </location>
</feature>
<proteinExistence type="predicted"/>
<name>A0AAW1P2G5_9CHLO</name>
<keyword evidence="4" id="KW-1185">Reference proteome</keyword>
<keyword evidence="1" id="KW-0812">Transmembrane</keyword>
<keyword evidence="1" id="KW-1133">Transmembrane helix</keyword>
<dbReference type="EMBL" id="JALJOR010000018">
    <property type="protein sequence ID" value="KAK9804213.1"/>
    <property type="molecule type" value="Genomic_DNA"/>
</dbReference>
<dbReference type="AlphaFoldDB" id="A0AAW1P2G5"/>
<keyword evidence="2" id="KW-0732">Signal</keyword>
<feature type="transmembrane region" description="Helical" evidence="1">
    <location>
        <begin position="581"/>
        <end position="607"/>
    </location>
</feature>
<accession>A0AAW1P2G5</accession>
<evidence type="ECO:0000256" key="1">
    <source>
        <dbReference type="SAM" id="Phobius"/>
    </source>
</evidence>
<evidence type="ECO:0000256" key="2">
    <source>
        <dbReference type="SAM" id="SignalP"/>
    </source>
</evidence>
<organism evidence="3 4">
    <name type="scientific">[Myrmecia] bisecta</name>
    <dbReference type="NCBI Taxonomy" id="41462"/>
    <lineage>
        <taxon>Eukaryota</taxon>
        <taxon>Viridiplantae</taxon>
        <taxon>Chlorophyta</taxon>
        <taxon>core chlorophytes</taxon>
        <taxon>Trebouxiophyceae</taxon>
        <taxon>Trebouxiales</taxon>
        <taxon>Trebouxiaceae</taxon>
        <taxon>Myrmecia</taxon>
    </lineage>
</organism>
<evidence type="ECO:0000313" key="3">
    <source>
        <dbReference type="EMBL" id="KAK9804213.1"/>
    </source>
</evidence>
<dbReference type="Proteomes" id="UP001489004">
    <property type="component" value="Unassembled WGS sequence"/>
</dbReference>
<reference evidence="3 4" key="1">
    <citation type="journal article" date="2024" name="Nat. Commun.">
        <title>Phylogenomics reveals the evolutionary origins of lichenization in chlorophyte algae.</title>
        <authorList>
            <person name="Puginier C."/>
            <person name="Libourel C."/>
            <person name="Otte J."/>
            <person name="Skaloud P."/>
            <person name="Haon M."/>
            <person name="Grisel S."/>
            <person name="Petersen M."/>
            <person name="Berrin J.G."/>
            <person name="Delaux P.M."/>
            <person name="Dal Grande F."/>
            <person name="Keller J."/>
        </authorList>
    </citation>
    <scope>NUCLEOTIDE SEQUENCE [LARGE SCALE GENOMIC DNA]</scope>
    <source>
        <strain evidence="3 4">SAG 2043</strain>
    </source>
</reference>
<keyword evidence="1" id="KW-0472">Membrane</keyword>
<comment type="caution">
    <text evidence="3">The sequence shown here is derived from an EMBL/GenBank/DDBJ whole genome shotgun (WGS) entry which is preliminary data.</text>
</comment>
<evidence type="ECO:0000313" key="4">
    <source>
        <dbReference type="Proteomes" id="UP001489004"/>
    </source>
</evidence>